<sequence>MMSPFPFPNARYEHRAVLINPEHLTRAEVAFSRFLHLSLEGEEKQGLLPFAFGKLNGNTAPYKVVPVQPALSKRIRLTVLLNVIERGPDSPTQKALPPIVLLHGLFGRARNLGFVQRRLATTHRTFAMDLRNHGDSPHGPMSYDAMAEDVRETLAHYTSEPAIVLGHSMGGKTAMMLALHHPQQVLRLIVADIAPAQGGFTRMDVPPDLENLSFPPELDRKGADALLRPVIPNEAVRQMMVQNMNLGEKPGWAIGLHQIMQALPAIMDWPELPAGTAYNGPTLFIKGELSPYIQARNYAAMRALFPHYVLETVGGAGHWVHADAPARFAQIVEEFVATQPA</sequence>
<dbReference type="Gene3D" id="3.40.50.1820">
    <property type="entry name" value="alpha/beta hydrolase"/>
    <property type="match status" value="1"/>
</dbReference>
<dbReference type="PRINTS" id="PR00111">
    <property type="entry name" value="ABHYDROLASE"/>
</dbReference>
<evidence type="ECO:0000313" key="5">
    <source>
        <dbReference type="Proteomes" id="UP000032671"/>
    </source>
</evidence>
<evidence type="ECO:0000313" key="4">
    <source>
        <dbReference type="EMBL" id="GEL59086.1"/>
    </source>
</evidence>
<comment type="caution">
    <text evidence="3">The sequence shown here is derived from an EMBL/GenBank/DDBJ whole genome shotgun (WGS) entry which is preliminary data.</text>
</comment>
<dbReference type="AlphaFoldDB" id="A0A0D6N1A7"/>
<dbReference type="InterPro" id="IPR000073">
    <property type="entry name" value="AB_hydrolase_1"/>
</dbReference>
<dbReference type="PANTHER" id="PTHR46118">
    <property type="entry name" value="PROTEIN ABHD11"/>
    <property type="match status" value="1"/>
</dbReference>
<gene>
    <name evidence="3" type="ORF">Abci_003_101</name>
    <name evidence="4" type="ORF">ACI01nite_16880</name>
</gene>
<reference evidence="4 6" key="2">
    <citation type="submission" date="2019-07" db="EMBL/GenBank/DDBJ databases">
        <title>Whole genome shotgun sequence of Acetobacter cibinongensis NBRC 16605.</title>
        <authorList>
            <person name="Hosoyama A."/>
            <person name="Uohara A."/>
            <person name="Ohji S."/>
            <person name="Ichikawa N."/>
        </authorList>
    </citation>
    <scope>NUCLEOTIDE SEQUENCE [LARGE SCALE GENOMIC DNA]</scope>
    <source>
        <strain evidence="4 6">NBRC 16605</strain>
    </source>
</reference>
<dbReference type="Pfam" id="PF12697">
    <property type="entry name" value="Abhydrolase_6"/>
    <property type="match status" value="1"/>
</dbReference>
<feature type="domain" description="AB hydrolase-1" evidence="2">
    <location>
        <begin position="99"/>
        <end position="330"/>
    </location>
</feature>
<organism evidence="3 5">
    <name type="scientific">Acetobacter cibinongensis</name>
    <dbReference type="NCBI Taxonomy" id="146475"/>
    <lineage>
        <taxon>Bacteria</taxon>
        <taxon>Pseudomonadati</taxon>
        <taxon>Pseudomonadota</taxon>
        <taxon>Alphaproteobacteria</taxon>
        <taxon>Acetobacterales</taxon>
        <taxon>Acetobacteraceae</taxon>
        <taxon>Acetobacter</taxon>
    </lineage>
</organism>
<keyword evidence="1" id="KW-0378">Hydrolase</keyword>
<proteinExistence type="predicted"/>
<evidence type="ECO:0000259" key="2">
    <source>
        <dbReference type="Pfam" id="PF12697"/>
    </source>
</evidence>
<dbReference type="Proteomes" id="UP000321891">
    <property type="component" value="Unassembled WGS sequence"/>
</dbReference>
<name>A0A0D6N1A7_9PROT</name>
<dbReference type="EMBL" id="BAMV01000003">
    <property type="protein sequence ID" value="GAN59338.1"/>
    <property type="molecule type" value="Genomic_DNA"/>
</dbReference>
<accession>A0A0D6N1A7</accession>
<dbReference type="PANTHER" id="PTHR46118:SF4">
    <property type="entry name" value="PROTEIN ABHD11"/>
    <property type="match status" value="1"/>
</dbReference>
<reference evidence="3 5" key="1">
    <citation type="submission" date="2012-11" db="EMBL/GenBank/DDBJ databases">
        <title>Whole genome sequence of Acetobacter cibinongensis 4H-1.</title>
        <authorList>
            <person name="Azuma Y."/>
            <person name="Higashiura N."/>
            <person name="Hirakawa H."/>
            <person name="Matsushita K."/>
        </authorList>
    </citation>
    <scope>NUCLEOTIDE SEQUENCE [LARGE SCALE GENOMIC DNA]</scope>
    <source>
        <strain evidence="3 5">4H-1</strain>
    </source>
</reference>
<dbReference type="EMBL" id="BJVU01000006">
    <property type="protein sequence ID" value="GEL59086.1"/>
    <property type="molecule type" value="Genomic_DNA"/>
</dbReference>
<dbReference type="InterPro" id="IPR029058">
    <property type="entry name" value="AB_hydrolase_fold"/>
</dbReference>
<dbReference type="STRING" id="1231339.Abci_003_101"/>
<keyword evidence="6" id="KW-1185">Reference proteome</keyword>
<accession>A0A6N3SS41</accession>
<protein>
    <submittedName>
        <fullName evidence="3">Esterase/lipase</fullName>
    </submittedName>
</protein>
<evidence type="ECO:0000256" key="1">
    <source>
        <dbReference type="ARBA" id="ARBA00022801"/>
    </source>
</evidence>
<dbReference type="GO" id="GO:0052689">
    <property type="term" value="F:carboxylic ester hydrolase activity"/>
    <property type="evidence" value="ECO:0007669"/>
    <property type="project" value="TreeGrafter"/>
</dbReference>
<evidence type="ECO:0000313" key="6">
    <source>
        <dbReference type="Proteomes" id="UP000321891"/>
    </source>
</evidence>
<dbReference type="Proteomes" id="UP000032671">
    <property type="component" value="Unassembled WGS sequence"/>
</dbReference>
<dbReference type="SUPFAM" id="SSF53474">
    <property type="entry name" value="alpha/beta-Hydrolases"/>
    <property type="match status" value="1"/>
</dbReference>
<evidence type="ECO:0000313" key="3">
    <source>
        <dbReference type="EMBL" id="GAN59338.1"/>
    </source>
</evidence>